<dbReference type="NCBIfam" id="TIGR04086">
    <property type="entry name" value="TIGR04086_membr"/>
    <property type="match status" value="1"/>
</dbReference>
<protein>
    <submittedName>
        <fullName evidence="2">TIGR04086 family membrane protein</fullName>
    </submittedName>
</protein>
<dbReference type="Pfam" id="PF12670">
    <property type="entry name" value="DUF3792"/>
    <property type="match status" value="1"/>
</dbReference>
<gene>
    <name evidence="2" type="ORF">ACFO3S_19170</name>
</gene>
<evidence type="ECO:0000313" key="3">
    <source>
        <dbReference type="Proteomes" id="UP001596028"/>
    </source>
</evidence>
<dbReference type="InterPro" id="IPR023804">
    <property type="entry name" value="DUF3792_TM"/>
</dbReference>
<keyword evidence="1" id="KW-0812">Transmembrane</keyword>
<dbReference type="Proteomes" id="UP001596028">
    <property type="component" value="Unassembled WGS sequence"/>
</dbReference>
<reference evidence="3" key="1">
    <citation type="journal article" date="2019" name="Int. J. Syst. Evol. Microbiol.">
        <title>The Global Catalogue of Microorganisms (GCM) 10K type strain sequencing project: providing services to taxonomists for standard genome sequencing and annotation.</title>
        <authorList>
            <consortium name="The Broad Institute Genomics Platform"/>
            <consortium name="The Broad Institute Genome Sequencing Center for Infectious Disease"/>
            <person name="Wu L."/>
            <person name="Ma J."/>
        </authorList>
    </citation>
    <scope>NUCLEOTIDE SEQUENCE [LARGE SCALE GENOMIC DNA]</scope>
    <source>
        <strain evidence="3">CCUG 49571</strain>
    </source>
</reference>
<keyword evidence="1" id="KW-1133">Transmembrane helix</keyword>
<organism evidence="2 3">
    <name type="scientific">Cohnella hongkongensis</name>
    <dbReference type="NCBI Taxonomy" id="178337"/>
    <lineage>
        <taxon>Bacteria</taxon>
        <taxon>Bacillati</taxon>
        <taxon>Bacillota</taxon>
        <taxon>Bacilli</taxon>
        <taxon>Bacillales</taxon>
        <taxon>Paenibacillaceae</taxon>
        <taxon>Cohnella</taxon>
    </lineage>
</organism>
<feature type="transmembrane region" description="Helical" evidence="1">
    <location>
        <begin position="104"/>
        <end position="125"/>
    </location>
</feature>
<dbReference type="RefSeq" id="WP_378099404.1">
    <property type="nucleotide sequence ID" value="NZ_JBHSEP010000016.1"/>
</dbReference>
<sequence length="134" mass="13791">MNSLSRLFGLRSASPVASGLYWSGIWLAIGALVLSVLLTGSSLTESSMQPWVFGVHGFATLAGGFVSAKRSGRRGWYFGMANGLLYALLLLAISFLATDAGWSAAVPTFLLVACLSGAVGGMLGVNASAGTKSR</sequence>
<name>A0ABV9FEJ7_9BACL</name>
<proteinExistence type="predicted"/>
<keyword evidence="1" id="KW-0472">Membrane</keyword>
<dbReference type="EMBL" id="JBHSEP010000016">
    <property type="protein sequence ID" value="MFC4600375.1"/>
    <property type="molecule type" value="Genomic_DNA"/>
</dbReference>
<evidence type="ECO:0000256" key="1">
    <source>
        <dbReference type="SAM" id="Phobius"/>
    </source>
</evidence>
<keyword evidence="3" id="KW-1185">Reference proteome</keyword>
<feature type="transmembrane region" description="Helical" evidence="1">
    <location>
        <begin position="75"/>
        <end position="98"/>
    </location>
</feature>
<feature type="transmembrane region" description="Helical" evidence="1">
    <location>
        <begin position="51"/>
        <end position="68"/>
    </location>
</feature>
<feature type="transmembrane region" description="Helical" evidence="1">
    <location>
        <begin position="20"/>
        <end position="39"/>
    </location>
</feature>
<evidence type="ECO:0000313" key="2">
    <source>
        <dbReference type="EMBL" id="MFC4600375.1"/>
    </source>
</evidence>
<accession>A0ABV9FEJ7</accession>
<comment type="caution">
    <text evidence="2">The sequence shown here is derived from an EMBL/GenBank/DDBJ whole genome shotgun (WGS) entry which is preliminary data.</text>
</comment>